<keyword evidence="1" id="KW-0812">Transmembrane</keyword>
<dbReference type="EMBL" id="ML120353">
    <property type="protein sequence ID" value="RPB05359.1"/>
    <property type="molecule type" value="Genomic_DNA"/>
</dbReference>
<gene>
    <name evidence="2" type="ORF">L873DRAFT_786159</name>
</gene>
<protein>
    <submittedName>
        <fullName evidence="2">Uncharacterized protein</fullName>
    </submittedName>
</protein>
<dbReference type="AlphaFoldDB" id="A0A3N4K7M5"/>
<feature type="transmembrane region" description="Helical" evidence="1">
    <location>
        <begin position="22"/>
        <end position="39"/>
    </location>
</feature>
<sequence length="75" mass="9047">MDGPPYFPLQQSLQTKRLLENFYIFFPFILLIYLGHGNIQRSSGCFSISYYLLLFVCLPYFFHITIVTLYFYYSY</sequence>
<keyword evidence="3" id="KW-1185">Reference proteome</keyword>
<accession>A0A3N4K7M5</accession>
<dbReference type="Proteomes" id="UP000276215">
    <property type="component" value="Unassembled WGS sequence"/>
</dbReference>
<evidence type="ECO:0000256" key="1">
    <source>
        <dbReference type="SAM" id="Phobius"/>
    </source>
</evidence>
<proteinExistence type="predicted"/>
<name>A0A3N4K7M5_9PEZI</name>
<evidence type="ECO:0000313" key="3">
    <source>
        <dbReference type="Proteomes" id="UP000276215"/>
    </source>
</evidence>
<keyword evidence="1" id="KW-1133">Transmembrane helix</keyword>
<feature type="transmembrane region" description="Helical" evidence="1">
    <location>
        <begin position="51"/>
        <end position="73"/>
    </location>
</feature>
<reference evidence="2 3" key="1">
    <citation type="journal article" date="2018" name="Nat. Ecol. Evol.">
        <title>Pezizomycetes genomes reveal the molecular basis of ectomycorrhizal truffle lifestyle.</title>
        <authorList>
            <person name="Murat C."/>
            <person name="Payen T."/>
            <person name="Noel B."/>
            <person name="Kuo A."/>
            <person name="Morin E."/>
            <person name="Chen J."/>
            <person name="Kohler A."/>
            <person name="Krizsan K."/>
            <person name="Balestrini R."/>
            <person name="Da Silva C."/>
            <person name="Montanini B."/>
            <person name="Hainaut M."/>
            <person name="Levati E."/>
            <person name="Barry K.W."/>
            <person name="Belfiori B."/>
            <person name="Cichocki N."/>
            <person name="Clum A."/>
            <person name="Dockter R.B."/>
            <person name="Fauchery L."/>
            <person name="Guy J."/>
            <person name="Iotti M."/>
            <person name="Le Tacon F."/>
            <person name="Lindquist E.A."/>
            <person name="Lipzen A."/>
            <person name="Malagnac F."/>
            <person name="Mello A."/>
            <person name="Molinier V."/>
            <person name="Miyauchi S."/>
            <person name="Poulain J."/>
            <person name="Riccioni C."/>
            <person name="Rubini A."/>
            <person name="Sitrit Y."/>
            <person name="Splivallo R."/>
            <person name="Traeger S."/>
            <person name="Wang M."/>
            <person name="Zifcakova L."/>
            <person name="Wipf D."/>
            <person name="Zambonelli A."/>
            <person name="Paolocci F."/>
            <person name="Nowrousian M."/>
            <person name="Ottonello S."/>
            <person name="Baldrian P."/>
            <person name="Spatafora J.W."/>
            <person name="Henrissat B."/>
            <person name="Nagy L.G."/>
            <person name="Aury J.M."/>
            <person name="Wincker P."/>
            <person name="Grigoriev I.V."/>
            <person name="Bonfante P."/>
            <person name="Martin F.M."/>
        </authorList>
    </citation>
    <scope>NUCLEOTIDE SEQUENCE [LARGE SCALE GENOMIC DNA]</scope>
    <source>
        <strain evidence="2 3">120613-1</strain>
    </source>
</reference>
<keyword evidence="1" id="KW-0472">Membrane</keyword>
<organism evidence="2 3">
    <name type="scientific">Choiromyces venosus 120613-1</name>
    <dbReference type="NCBI Taxonomy" id="1336337"/>
    <lineage>
        <taxon>Eukaryota</taxon>
        <taxon>Fungi</taxon>
        <taxon>Dikarya</taxon>
        <taxon>Ascomycota</taxon>
        <taxon>Pezizomycotina</taxon>
        <taxon>Pezizomycetes</taxon>
        <taxon>Pezizales</taxon>
        <taxon>Tuberaceae</taxon>
        <taxon>Choiromyces</taxon>
    </lineage>
</organism>
<evidence type="ECO:0000313" key="2">
    <source>
        <dbReference type="EMBL" id="RPB05359.1"/>
    </source>
</evidence>